<evidence type="ECO:0000256" key="2">
    <source>
        <dbReference type="ARBA" id="ARBA00023125"/>
    </source>
</evidence>
<dbReference type="PANTHER" id="PTHR30146:SF153">
    <property type="entry name" value="LACTOSE OPERON REPRESSOR"/>
    <property type="match status" value="1"/>
</dbReference>
<evidence type="ECO:0000259" key="4">
    <source>
        <dbReference type="PROSITE" id="PS50932"/>
    </source>
</evidence>
<evidence type="ECO:0000256" key="3">
    <source>
        <dbReference type="ARBA" id="ARBA00023163"/>
    </source>
</evidence>
<dbReference type="GO" id="GO:0003700">
    <property type="term" value="F:DNA-binding transcription factor activity"/>
    <property type="evidence" value="ECO:0007669"/>
    <property type="project" value="TreeGrafter"/>
</dbReference>
<dbReference type="Pfam" id="PF00356">
    <property type="entry name" value="LacI"/>
    <property type="match status" value="1"/>
</dbReference>
<reference evidence="5" key="1">
    <citation type="submission" date="2021-04" db="EMBL/GenBank/DDBJ databases">
        <title>The complete genome sequence of Caulobacter sp. S6.</title>
        <authorList>
            <person name="Tang Y."/>
            <person name="Ouyang W."/>
            <person name="Liu Q."/>
            <person name="Huang B."/>
            <person name="Guo Z."/>
            <person name="Lei P."/>
        </authorList>
    </citation>
    <scope>NUCLEOTIDE SEQUENCE</scope>
    <source>
        <strain evidence="5">S6</strain>
    </source>
</reference>
<dbReference type="PROSITE" id="PS50932">
    <property type="entry name" value="HTH_LACI_2"/>
    <property type="match status" value="1"/>
</dbReference>
<dbReference type="Proteomes" id="UP000676409">
    <property type="component" value="Chromosome"/>
</dbReference>
<gene>
    <name evidence="5" type="ORF">KCG34_07140</name>
</gene>
<dbReference type="AlphaFoldDB" id="A0A975IX26"/>
<dbReference type="Pfam" id="PF13377">
    <property type="entry name" value="Peripla_BP_3"/>
    <property type="match status" value="1"/>
</dbReference>
<dbReference type="PROSITE" id="PS00356">
    <property type="entry name" value="HTH_LACI_1"/>
    <property type="match status" value="1"/>
</dbReference>
<evidence type="ECO:0000313" key="5">
    <source>
        <dbReference type="EMBL" id="QUD90692.1"/>
    </source>
</evidence>
<dbReference type="CDD" id="cd01545">
    <property type="entry name" value="PBP1_SalR"/>
    <property type="match status" value="1"/>
</dbReference>
<dbReference type="InterPro" id="IPR028082">
    <property type="entry name" value="Peripla_BP_I"/>
</dbReference>
<evidence type="ECO:0000256" key="1">
    <source>
        <dbReference type="ARBA" id="ARBA00023015"/>
    </source>
</evidence>
<accession>A0A975IX26</accession>
<dbReference type="KEGG" id="caul:KCG34_07140"/>
<dbReference type="PANTHER" id="PTHR30146">
    <property type="entry name" value="LACI-RELATED TRANSCRIPTIONAL REPRESSOR"/>
    <property type="match status" value="1"/>
</dbReference>
<organism evidence="5 6">
    <name type="scientific">Phenylobacterium montanum</name>
    <dbReference type="NCBI Taxonomy" id="2823693"/>
    <lineage>
        <taxon>Bacteria</taxon>
        <taxon>Pseudomonadati</taxon>
        <taxon>Pseudomonadota</taxon>
        <taxon>Alphaproteobacteria</taxon>
        <taxon>Caulobacterales</taxon>
        <taxon>Caulobacteraceae</taxon>
        <taxon>Phenylobacterium</taxon>
    </lineage>
</organism>
<sequence length="340" mass="36288">MAARQTSIKDVAEAAGVSFKTVARVLNNEPHVRPELRERVRAAAEQLGYAPNGAARELAGGRTFLIGLMFDNPSESYISKCQTGAITRCQETGHHLVVEPLEPGDDVPRTLDLILSRLRVDGLILTPPICDDPFVLDAIERAGVRYVRIAPMNEVERTPFVAIDDSQAAYDMTRHLLAQGHRDIGFVAGPAGHAASPRRLSGFLRAMGEARLAVSPKRIGQGDFSFESGMIASAPLLAGERRPTAIFAANDDMALGVMSAASRAGLAVPKELSVAGFDDSEPALMAWPELTTIRQPIAAMSAAAADMLIEASGKGQAWPVPSRQLDYKLIVRGSTAPPGC</sequence>
<dbReference type="Gene3D" id="3.40.50.2300">
    <property type="match status" value="2"/>
</dbReference>
<name>A0A975IX26_9CAUL</name>
<dbReference type="SUPFAM" id="SSF47413">
    <property type="entry name" value="lambda repressor-like DNA-binding domains"/>
    <property type="match status" value="1"/>
</dbReference>
<dbReference type="InterPro" id="IPR046335">
    <property type="entry name" value="LacI/GalR-like_sensor"/>
</dbReference>
<protein>
    <submittedName>
        <fullName evidence="5">LacI family DNA-binding transcriptional regulator</fullName>
    </submittedName>
</protein>
<keyword evidence="6" id="KW-1185">Reference proteome</keyword>
<dbReference type="InterPro" id="IPR000843">
    <property type="entry name" value="HTH_LacI"/>
</dbReference>
<dbReference type="SUPFAM" id="SSF53822">
    <property type="entry name" value="Periplasmic binding protein-like I"/>
    <property type="match status" value="1"/>
</dbReference>
<dbReference type="GO" id="GO:0000976">
    <property type="term" value="F:transcription cis-regulatory region binding"/>
    <property type="evidence" value="ECO:0007669"/>
    <property type="project" value="TreeGrafter"/>
</dbReference>
<keyword evidence="3" id="KW-0804">Transcription</keyword>
<dbReference type="CDD" id="cd01392">
    <property type="entry name" value="HTH_LacI"/>
    <property type="match status" value="1"/>
</dbReference>
<proteinExistence type="predicted"/>
<keyword evidence="2 5" id="KW-0238">DNA-binding</keyword>
<dbReference type="Gene3D" id="1.10.260.40">
    <property type="entry name" value="lambda repressor-like DNA-binding domains"/>
    <property type="match status" value="1"/>
</dbReference>
<dbReference type="SMART" id="SM00354">
    <property type="entry name" value="HTH_LACI"/>
    <property type="match status" value="1"/>
</dbReference>
<keyword evidence="1" id="KW-0805">Transcription regulation</keyword>
<dbReference type="EMBL" id="CP073078">
    <property type="protein sequence ID" value="QUD90692.1"/>
    <property type="molecule type" value="Genomic_DNA"/>
</dbReference>
<evidence type="ECO:0000313" key="6">
    <source>
        <dbReference type="Proteomes" id="UP000676409"/>
    </source>
</evidence>
<dbReference type="InterPro" id="IPR010982">
    <property type="entry name" value="Lambda_DNA-bd_dom_sf"/>
</dbReference>
<feature type="domain" description="HTH lacI-type" evidence="4">
    <location>
        <begin position="6"/>
        <end position="60"/>
    </location>
</feature>